<feature type="transmembrane region" description="Helical" evidence="1">
    <location>
        <begin position="160"/>
        <end position="179"/>
    </location>
</feature>
<proteinExistence type="predicted"/>
<evidence type="ECO:0000313" key="4">
    <source>
        <dbReference type="Proteomes" id="UP001157947"/>
    </source>
</evidence>
<evidence type="ECO:0000259" key="2">
    <source>
        <dbReference type="Pfam" id="PF09335"/>
    </source>
</evidence>
<dbReference type="EMBL" id="FXTX01000010">
    <property type="protein sequence ID" value="SMP12883.1"/>
    <property type="molecule type" value="Genomic_DNA"/>
</dbReference>
<dbReference type="PANTHER" id="PTHR42709">
    <property type="entry name" value="ALKALINE PHOSPHATASE LIKE PROTEIN"/>
    <property type="match status" value="1"/>
</dbReference>
<feature type="transmembrane region" description="Helical" evidence="1">
    <location>
        <begin position="12"/>
        <end position="35"/>
    </location>
</feature>
<accession>A0AA45WM20</accession>
<gene>
    <name evidence="3" type="ORF">SAMN06264868_11016</name>
</gene>
<keyword evidence="1" id="KW-1133">Transmembrane helix</keyword>
<feature type="transmembrane region" description="Helical" evidence="1">
    <location>
        <begin position="93"/>
        <end position="114"/>
    </location>
</feature>
<keyword evidence="1" id="KW-0472">Membrane</keyword>
<dbReference type="InterPro" id="IPR051311">
    <property type="entry name" value="DedA_domain"/>
</dbReference>
<reference evidence="3" key="1">
    <citation type="submission" date="2017-05" db="EMBL/GenBank/DDBJ databases">
        <authorList>
            <person name="Varghese N."/>
            <person name="Submissions S."/>
        </authorList>
    </citation>
    <scope>NUCLEOTIDE SEQUENCE</scope>
    <source>
        <strain evidence="3">DSM 18763</strain>
    </source>
</reference>
<organism evidence="3 4">
    <name type="scientific">Venenivibrio stagnispumantis</name>
    <dbReference type="NCBI Taxonomy" id="407998"/>
    <lineage>
        <taxon>Bacteria</taxon>
        <taxon>Pseudomonadati</taxon>
        <taxon>Aquificota</taxon>
        <taxon>Aquificia</taxon>
        <taxon>Aquificales</taxon>
        <taxon>Hydrogenothermaceae</taxon>
        <taxon>Venenivibrio</taxon>
    </lineage>
</organism>
<dbReference type="GO" id="GO:0005886">
    <property type="term" value="C:plasma membrane"/>
    <property type="evidence" value="ECO:0007669"/>
    <property type="project" value="TreeGrafter"/>
</dbReference>
<dbReference type="Pfam" id="PF09335">
    <property type="entry name" value="VTT_dom"/>
    <property type="match status" value="1"/>
</dbReference>
<protein>
    <submittedName>
        <fullName evidence="3">Membrane protein DedA, SNARE-associated domain</fullName>
    </submittedName>
</protein>
<feature type="domain" description="VTT" evidence="2">
    <location>
        <begin position="25"/>
        <end position="145"/>
    </location>
</feature>
<dbReference type="InterPro" id="IPR032816">
    <property type="entry name" value="VTT_dom"/>
</dbReference>
<dbReference type="RefSeq" id="WP_265133866.1">
    <property type="nucleotide sequence ID" value="NZ_FXTX01000010.1"/>
</dbReference>
<keyword evidence="1" id="KW-0812">Transmembrane</keyword>
<evidence type="ECO:0000256" key="1">
    <source>
        <dbReference type="SAM" id="Phobius"/>
    </source>
</evidence>
<dbReference type="Proteomes" id="UP001157947">
    <property type="component" value="Unassembled WGS sequence"/>
</dbReference>
<keyword evidence="4" id="KW-1185">Reference proteome</keyword>
<dbReference type="AlphaFoldDB" id="A0AA45WM20"/>
<feature type="transmembrane region" description="Helical" evidence="1">
    <location>
        <begin position="126"/>
        <end position="148"/>
    </location>
</feature>
<comment type="caution">
    <text evidence="3">The sequence shown here is derived from an EMBL/GenBank/DDBJ whole genome shotgun (WGS) entry which is preliminary data.</text>
</comment>
<name>A0AA45WM20_9AQUI</name>
<sequence>MIENVELFLQQYGYIAVFIGTFIEGEVFLIITGFFIKHGFLNPTLSFIFGILGALIHELIYFYLGKWKGRQILLGNRYTRKKYKKAKQIIEKYGLLAIFLVRFMYGMRVIPMLIFGATGFNALKFIFFDIISLSIWAVFFISAGYFLGHTAEYIFGKAKEYYLIFGLIIIFIGLIWILIHYAKKSEEKK</sequence>
<evidence type="ECO:0000313" key="3">
    <source>
        <dbReference type="EMBL" id="SMP12883.1"/>
    </source>
</evidence>
<feature type="transmembrane region" description="Helical" evidence="1">
    <location>
        <begin position="47"/>
        <end position="64"/>
    </location>
</feature>
<dbReference type="PANTHER" id="PTHR42709:SF2">
    <property type="entry name" value="INNER MEMBRANE PROTEIN YOHD"/>
    <property type="match status" value="1"/>
</dbReference>